<feature type="compositionally biased region" description="Basic residues" evidence="1">
    <location>
        <begin position="76"/>
        <end position="86"/>
    </location>
</feature>
<evidence type="ECO:0000256" key="1">
    <source>
        <dbReference type="SAM" id="MobiDB-lite"/>
    </source>
</evidence>
<dbReference type="AlphaFoldDB" id="A0AAP0KGM0"/>
<proteinExistence type="predicted"/>
<comment type="caution">
    <text evidence="2">The sequence shown here is derived from an EMBL/GenBank/DDBJ whole genome shotgun (WGS) entry which is preliminary data.</text>
</comment>
<feature type="region of interest" description="Disordered" evidence="1">
    <location>
        <begin position="38"/>
        <end position="97"/>
    </location>
</feature>
<dbReference type="EMBL" id="JBBNAF010000004">
    <property type="protein sequence ID" value="KAK9151655.1"/>
    <property type="molecule type" value="Genomic_DNA"/>
</dbReference>
<organism evidence="2 3">
    <name type="scientific">Stephania yunnanensis</name>
    <dbReference type="NCBI Taxonomy" id="152371"/>
    <lineage>
        <taxon>Eukaryota</taxon>
        <taxon>Viridiplantae</taxon>
        <taxon>Streptophyta</taxon>
        <taxon>Embryophyta</taxon>
        <taxon>Tracheophyta</taxon>
        <taxon>Spermatophyta</taxon>
        <taxon>Magnoliopsida</taxon>
        <taxon>Ranunculales</taxon>
        <taxon>Menispermaceae</taxon>
        <taxon>Menispermoideae</taxon>
        <taxon>Cissampelideae</taxon>
        <taxon>Stephania</taxon>
    </lineage>
</organism>
<evidence type="ECO:0000313" key="2">
    <source>
        <dbReference type="EMBL" id="KAK9151655.1"/>
    </source>
</evidence>
<sequence length="97" mass="11192">MVLNYLKTQCDQVMGCRYTLVRLQDGYKEKVYPENKLTCPPQINNTSQSSSSLKTTTTTTRDENREVKQQSDHYLKRLNRASHKISKPIQKTPTSPT</sequence>
<name>A0AAP0KGM0_9MAGN</name>
<keyword evidence="3" id="KW-1185">Reference proteome</keyword>
<accession>A0AAP0KGM0</accession>
<evidence type="ECO:0000313" key="3">
    <source>
        <dbReference type="Proteomes" id="UP001420932"/>
    </source>
</evidence>
<dbReference type="Proteomes" id="UP001420932">
    <property type="component" value="Unassembled WGS sequence"/>
</dbReference>
<feature type="compositionally biased region" description="Low complexity" evidence="1">
    <location>
        <begin position="46"/>
        <end position="59"/>
    </location>
</feature>
<reference evidence="2 3" key="1">
    <citation type="submission" date="2024-01" db="EMBL/GenBank/DDBJ databases">
        <title>Genome assemblies of Stephania.</title>
        <authorList>
            <person name="Yang L."/>
        </authorList>
    </citation>
    <scope>NUCLEOTIDE SEQUENCE [LARGE SCALE GENOMIC DNA]</scope>
    <source>
        <strain evidence="2">YNDBR</strain>
        <tissue evidence="2">Leaf</tissue>
    </source>
</reference>
<feature type="compositionally biased region" description="Basic and acidic residues" evidence="1">
    <location>
        <begin position="60"/>
        <end position="75"/>
    </location>
</feature>
<gene>
    <name evidence="2" type="ORF">Syun_009964</name>
</gene>
<protein>
    <submittedName>
        <fullName evidence="2">Uncharacterized protein</fullName>
    </submittedName>
</protein>